<keyword evidence="3" id="KW-0804">Transcription</keyword>
<name>A0ABS8ZVW3_9PSEU</name>
<comment type="caution">
    <text evidence="5">The sequence shown here is derived from an EMBL/GenBank/DDBJ whole genome shotgun (WGS) entry which is preliminary data.</text>
</comment>
<dbReference type="SMART" id="SM00344">
    <property type="entry name" value="HTH_ASNC"/>
    <property type="match status" value="1"/>
</dbReference>
<dbReference type="Pfam" id="PF13404">
    <property type="entry name" value="HTH_AsnC-type"/>
    <property type="match status" value="1"/>
</dbReference>
<dbReference type="PROSITE" id="PS50956">
    <property type="entry name" value="HTH_ASNC_2"/>
    <property type="match status" value="1"/>
</dbReference>
<reference evidence="5 6" key="1">
    <citation type="submission" date="2021-12" db="EMBL/GenBank/DDBJ databases">
        <title>Genome sequence of Kibdelosporangium philippinense ATCC 49844.</title>
        <authorList>
            <person name="Fedorov E.A."/>
            <person name="Omeragic M."/>
            <person name="Shalygina K.F."/>
            <person name="Maclea K.S."/>
        </authorList>
    </citation>
    <scope>NUCLEOTIDE SEQUENCE [LARGE SCALE GENOMIC DNA]</scope>
    <source>
        <strain evidence="5 6">ATCC 49844</strain>
    </source>
</reference>
<keyword evidence="1" id="KW-0805">Transcription regulation</keyword>
<dbReference type="InterPro" id="IPR036390">
    <property type="entry name" value="WH_DNA-bd_sf"/>
</dbReference>
<keyword evidence="6" id="KW-1185">Reference proteome</keyword>
<evidence type="ECO:0000256" key="3">
    <source>
        <dbReference type="ARBA" id="ARBA00023163"/>
    </source>
</evidence>
<protein>
    <submittedName>
        <fullName evidence="5">Lrp/AsnC family transcriptional regulator</fullName>
    </submittedName>
</protein>
<evidence type="ECO:0000313" key="6">
    <source>
        <dbReference type="Proteomes" id="UP001521150"/>
    </source>
</evidence>
<dbReference type="CDD" id="cd00090">
    <property type="entry name" value="HTH_ARSR"/>
    <property type="match status" value="1"/>
</dbReference>
<dbReference type="SUPFAM" id="SSF54909">
    <property type="entry name" value="Dimeric alpha+beta barrel"/>
    <property type="match status" value="1"/>
</dbReference>
<dbReference type="PANTHER" id="PTHR30154">
    <property type="entry name" value="LEUCINE-RESPONSIVE REGULATORY PROTEIN"/>
    <property type="match status" value="1"/>
</dbReference>
<sequence>MPDLDAVDVAILRMLQADGRIANKDLAAQVGVAPSTCLDRVARLKRLGVITGYTATVSPEAVGRSVQAMLAVQLQPHARPLIDPFVKHVQSLPETVALHHVTGGSDFMVHVACHSTGDLQRLVLDEYTSRREVGRVETHLIFSTWPGGPVLPPLNQTPRT</sequence>
<accession>A0ABS8ZVW3</accession>
<dbReference type="SUPFAM" id="SSF46785">
    <property type="entry name" value="Winged helix' DNA-binding domain"/>
    <property type="match status" value="1"/>
</dbReference>
<dbReference type="Proteomes" id="UP001521150">
    <property type="component" value="Unassembled WGS sequence"/>
</dbReference>
<dbReference type="InterPro" id="IPR000485">
    <property type="entry name" value="AsnC-type_HTH_dom"/>
</dbReference>
<dbReference type="EMBL" id="JAJVCN010000005">
    <property type="protein sequence ID" value="MCE7011841.1"/>
    <property type="molecule type" value="Genomic_DNA"/>
</dbReference>
<dbReference type="InterPro" id="IPR011991">
    <property type="entry name" value="ArsR-like_HTH"/>
</dbReference>
<evidence type="ECO:0000256" key="1">
    <source>
        <dbReference type="ARBA" id="ARBA00023015"/>
    </source>
</evidence>
<dbReference type="InterPro" id="IPR036388">
    <property type="entry name" value="WH-like_DNA-bd_sf"/>
</dbReference>
<evidence type="ECO:0000313" key="5">
    <source>
        <dbReference type="EMBL" id="MCE7011841.1"/>
    </source>
</evidence>
<dbReference type="InterPro" id="IPR011008">
    <property type="entry name" value="Dimeric_a/b-barrel"/>
</dbReference>
<dbReference type="PRINTS" id="PR00033">
    <property type="entry name" value="HTHASNC"/>
</dbReference>
<organism evidence="5 6">
    <name type="scientific">Kibdelosporangium philippinense</name>
    <dbReference type="NCBI Taxonomy" id="211113"/>
    <lineage>
        <taxon>Bacteria</taxon>
        <taxon>Bacillati</taxon>
        <taxon>Actinomycetota</taxon>
        <taxon>Actinomycetes</taxon>
        <taxon>Pseudonocardiales</taxon>
        <taxon>Pseudonocardiaceae</taxon>
        <taxon>Kibdelosporangium</taxon>
    </lineage>
</organism>
<dbReference type="PANTHER" id="PTHR30154:SF54">
    <property type="entry name" value="POSSIBLE TRANSCRIPTIONAL REGULATORY PROTEIN (PROBABLY LRP_ASNC-FAMILY)"/>
    <property type="match status" value="1"/>
</dbReference>
<keyword evidence="2" id="KW-0238">DNA-binding</keyword>
<proteinExistence type="predicted"/>
<evidence type="ECO:0000259" key="4">
    <source>
        <dbReference type="PROSITE" id="PS50956"/>
    </source>
</evidence>
<dbReference type="RefSeq" id="WP_233734607.1">
    <property type="nucleotide sequence ID" value="NZ_JAJVCN010000005.1"/>
</dbReference>
<dbReference type="Pfam" id="PF01037">
    <property type="entry name" value="AsnC_trans_reg"/>
    <property type="match status" value="1"/>
</dbReference>
<dbReference type="Gene3D" id="1.10.10.10">
    <property type="entry name" value="Winged helix-like DNA-binding domain superfamily/Winged helix DNA-binding domain"/>
    <property type="match status" value="1"/>
</dbReference>
<dbReference type="InterPro" id="IPR019888">
    <property type="entry name" value="Tscrpt_reg_AsnC-like"/>
</dbReference>
<dbReference type="InterPro" id="IPR019887">
    <property type="entry name" value="Tscrpt_reg_AsnC/Lrp_C"/>
</dbReference>
<evidence type="ECO:0000256" key="2">
    <source>
        <dbReference type="ARBA" id="ARBA00023125"/>
    </source>
</evidence>
<dbReference type="Gene3D" id="3.30.70.920">
    <property type="match status" value="1"/>
</dbReference>
<feature type="domain" description="HTH asnC-type" evidence="4">
    <location>
        <begin position="4"/>
        <end position="65"/>
    </location>
</feature>
<gene>
    <name evidence="5" type="ORF">LWC34_54870</name>
</gene>